<evidence type="ECO:0000259" key="7">
    <source>
        <dbReference type="Pfam" id="PF02108"/>
    </source>
</evidence>
<comment type="similarity">
    <text evidence="5">Belongs to the SctL stator family.</text>
</comment>
<dbReference type="InterPro" id="IPR018035">
    <property type="entry name" value="Flagellar_FliH/T3SS_HrpE"/>
</dbReference>
<comment type="subcellular location">
    <subcellularLocation>
        <location evidence="1">Cytoplasm</location>
    </subcellularLocation>
</comment>
<keyword evidence="2" id="KW-0813">Transport</keyword>
<evidence type="ECO:0000256" key="3">
    <source>
        <dbReference type="ARBA" id="ARBA00022490"/>
    </source>
</evidence>
<dbReference type="GO" id="GO:0005829">
    <property type="term" value="C:cytosol"/>
    <property type="evidence" value="ECO:0007669"/>
    <property type="project" value="TreeGrafter"/>
</dbReference>
<dbReference type="GO" id="GO:0030254">
    <property type="term" value="P:protein secretion by the type III secretion system"/>
    <property type="evidence" value="ECO:0007669"/>
    <property type="project" value="InterPro"/>
</dbReference>
<proteinExistence type="inferred from homology"/>
<comment type="caution">
    <text evidence="8">The sequence shown here is derived from an EMBL/GenBank/DDBJ whole genome shotgun (WGS) entry which is preliminary data.</text>
</comment>
<dbReference type="Pfam" id="PF02108">
    <property type="entry name" value="FliH"/>
    <property type="match status" value="1"/>
</dbReference>
<reference evidence="8" key="2">
    <citation type="submission" date="2020-07" db="EMBL/GenBank/DDBJ databases">
        <authorList>
            <person name="Lood C."/>
            <person name="Girard L."/>
        </authorList>
    </citation>
    <scope>NUCLEOTIDE SEQUENCE</scope>
    <source>
        <strain evidence="8">BW13M1</strain>
    </source>
</reference>
<dbReference type="EMBL" id="JABWRJ010000043">
    <property type="protein sequence ID" value="MBC3448668.1"/>
    <property type="molecule type" value="Genomic_DNA"/>
</dbReference>
<dbReference type="AlphaFoldDB" id="A0A923GF91"/>
<evidence type="ECO:0000256" key="1">
    <source>
        <dbReference type="ARBA" id="ARBA00004496"/>
    </source>
</evidence>
<accession>A0A923GF91</accession>
<gene>
    <name evidence="8" type="ORF">HU751_23075</name>
</gene>
<feature type="domain" description="Flagellar assembly protein FliH/Type III secretion system HrpE" evidence="7">
    <location>
        <begin position="85"/>
        <end position="193"/>
    </location>
</feature>
<evidence type="ECO:0000256" key="4">
    <source>
        <dbReference type="ARBA" id="ARBA00022927"/>
    </source>
</evidence>
<dbReference type="NCBIfam" id="NF005392">
    <property type="entry name" value="PRK06937.1"/>
    <property type="match status" value="1"/>
</dbReference>
<name>A0A923GF91_9PSED</name>
<dbReference type="RefSeq" id="WP_186735011.1">
    <property type="nucleotide sequence ID" value="NZ_JABWRJ020000004.1"/>
</dbReference>
<dbReference type="PANTHER" id="PTHR34982:SF4">
    <property type="entry name" value="TYPE 3 SECRETION SYSTEM STATOR PROTEIN"/>
    <property type="match status" value="1"/>
</dbReference>
<evidence type="ECO:0000256" key="5">
    <source>
        <dbReference type="ARBA" id="ARBA00024335"/>
    </source>
</evidence>
<keyword evidence="4" id="KW-0653">Protein transport</keyword>
<evidence type="ECO:0000256" key="6">
    <source>
        <dbReference type="ARBA" id="ARBA00040494"/>
    </source>
</evidence>
<dbReference type="PANTHER" id="PTHR34982">
    <property type="entry name" value="YOP PROTEINS TRANSLOCATION PROTEIN L"/>
    <property type="match status" value="1"/>
</dbReference>
<evidence type="ECO:0000313" key="8">
    <source>
        <dbReference type="EMBL" id="MBC3448668.1"/>
    </source>
</evidence>
<protein>
    <recommendedName>
        <fullName evidence="6">Type 3 secretion system stator protein</fullName>
    </recommendedName>
</protein>
<reference evidence="8" key="1">
    <citation type="journal article" date="2020" name="Microorganisms">
        <title>Reliable Identification of Environmental Pseudomonas Isolates Using the rpoD Gene.</title>
        <authorList>
            <consortium name="The Broad Institute Genome Sequencing Platform"/>
            <person name="Girard L."/>
            <person name="Lood C."/>
            <person name="Rokni-Zadeh H."/>
            <person name="van Noort V."/>
            <person name="Lavigne R."/>
            <person name="De Mot R."/>
        </authorList>
    </citation>
    <scope>NUCLEOTIDE SEQUENCE</scope>
    <source>
        <strain evidence="8">BW13M1</strain>
    </source>
</reference>
<evidence type="ECO:0000256" key="2">
    <source>
        <dbReference type="ARBA" id="ARBA00022448"/>
    </source>
</evidence>
<dbReference type="InterPro" id="IPR051472">
    <property type="entry name" value="T3SS_Stator/FliH"/>
</dbReference>
<dbReference type="NCBIfam" id="TIGR02499">
    <property type="entry name" value="HrpE_YscL_not"/>
    <property type="match status" value="1"/>
</dbReference>
<sequence length="211" mass="23436">MLPFIELNEARPMIDPSLNVVRSADYQQYLDASVLTENARQRARDIDARADAVLEEHQRLGREIGLEMVAVEQAALLHGARVRCDAFYRQVDRQMSEVVRQAVCKVLGEYPDIELTLAATRQALAQVQPREALLLHVGPDQLPEVRQRLHEVLALYPEVGPVEVCADARLARGGCRLETAGCVIDASIEGQLAALQRALAQRHLDDEADTP</sequence>
<keyword evidence="3" id="KW-0963">Cytoplasm</keyword>
<dbReference type="InterPro" id="IPR012842">
    <property type="entry name" value="T3SS_SctL/SctL2"/>
</dbReference>
<organism evidence="8">
    <name type="scientific">Pseudomonas peradeniyensis</name>
    <dbReference type="NCBI Taxonomy" id="2745488"/>
    <lineage>
        <taxon>Bacteria</taxon>
        <taxon>Pseudomonadati</taxon>
        <taxon>Pseudomonadota</taxon>
        <taxon>Gammaproteobacteria</taxon>
        <taxon>Pseudomonadales</taxon>
        <taxon>Pseudomonadaceae</taxon>
        <taxon>Pseudomonas</taxon>
    </lineage>
</organism>